<dbReference type="GO" id="GO:0004622">
    <property type="term" value="F:phosphatidylcholine lysophospholipase activity"/>
    <property type="evidence" value="ECO:0007669"/>
    <property type="project" value="TreeGrafter"/>
</dbReference>
<dbReference type="Gene3D" id="3.40.50.1110">
    <property type="entry name" value="SGNH hydrolase"/>
    <property type="match status" value="1"/>
</dbReference>
<reference evidence="2 3" key="1">
    <citation type="submission" date="2017-05" db="EMBL/GenBank/DDBJ databases">
        <authorList>
            <person name="Song R."/>
            <person name="Chenine A.L."/>
            <person name="Ruprecht R.M."/>
        </authorList>
    </citation>
    <scope>NUCLEOTIDE SEQUENCE [LARGE SCALE GENOMIC DNA]</scope>
    <source>
        <strain evidence="2 3">CECT 8489</strain>
    </source>
</reference>
<dbReference type="InterPro" id="IPR051532">
    <property type="entry name" value="Ester_Hydrolysis_Enzymes"/>
</dbReference>
<gene>
    <name evidence="2" type="primary">tesA</name>
    <name evidence="2" type="ORF">BOA8489_02881</name>
</gene>
<dbReference type="RefSeq" id="WP_093974945.1">
    <property type="nucleotide sequence ID" value="NZ_FXXQ01000010.1"/>
</dbReference>
<dbReference type="SUPFAM" id="SSF52266">
    <property type="entry name" value="SGNH hydrolase"/>
    <property type="match status" value="1"/>
</dbReference>
<name>A0A238J340_9RHOB</name>
<dbReference type="PANTHER" id="PTHR30383:SF24">
    <property type="entry name" value="THIOESTERASE 1_PROTEASE 1_LYSOPHOSPHOLIPASE L1"/>
    <property type="match status" value="1"/>
</dbReference>
<dbReference type="Proteomes" id="UP000201838">
    <property type="component" value="Unassembled WGS sequence"/>
</dbReference>
<dbReference type="OrthoDB" id="9786188at2"/>
<dbReference type="CDD" id="cd01822">
    <property type="entry name" value="Lysophospholipase_L1_like"/>
    <property type="match status" value="1"/>
</dbReference>
<evidence type="ECO:0000259" key="1">
    <source>
        <dbReference type="Pfam" id="PF13472"/>
    </source>
</evidence>
<dbReference type="PANTHER" id="PTHR30383">
    <property type="entry name" value="THIOESTERASE 1/PROTEASE 1/LYSOPHOSPHOLIPASE L1"/>
    <property type="match status" value="1"/>
</dbReference>
<keyword evidence="2" id="KW-0378">Hydrolase</keyword>
<dbReference type="Pfam" id="PF13472">
    <property type="entry name" value="Lipase_GDSL_2"/>
    <property type="match status" value="1"/>
</dbReference>
<keyword evidence="3" id="KW-1185">Reference proteome</keyword>
<evidence type="ECO:0000313" key="2">
    <source>
        <dbReference type="EMBL" id="SMX24753.1"/>
    </source>
</evidence>
<accession>A0A238J340</accession>
<dbReference type="InterPro" id="IPR013830">
    <property type="entry name" value="SGNH_hydro"/>
</dbReference>
<protein>
    <submittedName>
        <fullName evidence="2">Esterase TesA</fullName>
        <ecNumber evidence="2">3.1.1.1</ecNumber>
    </submittedName>
</protein>
<dbReference type="EC" id="3.1.1.1" evidence="2"/>
<feature type="domain" description="SGNH hydrolase-type esterase" evidence="1">
    <location>
        <begin position="37"/>
        <end position="204"/>
    </location>
</feature>
<organism evidence="2 3">
    <name type="scientific">Boseongicola aestuarii</name>
    <dbReference type="NCBI Taxonomy" id="1470561"/>
    <lineage>
        <taxon>Bacteria</taxon>
        <taxon>Pseudomonadati</taxon>
        <taxon>Pseudomonadota</taxon>
        <taxon>Alphaproteobacteria</taxon>
        <taxon>Rhodobacterales</taxon>
        <taxon>Paracoccaceae</taxon>
        <taxon>Boseongicola</taxon>
    </lineage>
</organism>
<evidence type="ECO:0000313" key="3">
    <source>
        <dbReference type="Proteomes" id="UP000201838"/>
    </source>
</evidence>
<dbReference type="GO" id="GO:0106435">
    <property type="term" value="F:carboxylesterase activity"/>
    <property type="evidence" value="ECO:0007669"/>
    <property type="project" value="UniProtKB-EC"/>
</dbReference>
<dbReference type="AlphaFoldDB" id="A0A238J340"/>
<proteinExistence type="predicted"/>
<sequence>MQRAWLPYGVIRTVRNAGLIVAASVGVAFANPVTIAALGDSLTQGFGLVPEDGFVAQLEAWLTEQGAEVTLINAGVSGDTTAGGLSRIEWTLTPDVDAIIVALGGNDLLRGMDPAASRANLEGILQIATERDLNVLLVGMEAPSNYGADYKSAFDAMYPELARQYGVDFHPNFLGALTSRDDRAATLTEFMQGDRIHPNAAGVALIVRDIGPAVLELIDEGAN</sequence>
<dbReference type="EMBL" id="FXXQ01000010">
    <property type="protein sequence ID" value="SMX24753.1"/>
    <property type="molecule type" value="Genomic_DNA"/>
</dbReference>
<dbReference type="InterPro" id="IPR036514">
    <property type="entry name" value="SGNH_hydro_sf"/>
</dbReference>